<keyword evidence="4" id="KW-1185">Reference proteome</keyword>
<name>A0A4U3LAV6_9BACT</name>
<dbReference type="InterPro" id="IPR011979">
    <property type="entry name" value="Antitox_Xre"/>
</dbReference>
<protein>
    <submittedName>
        <fullName evidence="3">DUF2384 domain-containing protein</fullName>
    </submittedName>
</protein>
<dbReference type="InterPro" id="IPR046847">
    <property type="entry name" value="Xre-like_HTH"/>
</dbReference>
<dbReference type="Pfam" id="PF09722">
    <property type="entry name" value="Xre_MbcA_ParS_C"/>
    <property type="match status" value="1"/>
</dbReference>
<dbReference type="AlphaFoldDB" id="A0A4U3LAV6"/>
<dbReference type="OrthoDB" id="5770459at2"/>
<evidence type="ECO:0000259" key="1">
    <source>
        <dbReference type="Pfam" id="PF09722"/>
    </source>
</evidence>
<evidence type="ECO:0000313" key="4">
    <source>
        <dbReference type="Proteomes" id="UP000305848"/>
    </source>
</evidence>
<organism evidence="3 4">
    <name type="scientific">Ilyomonas limi</name>
    <dbReference type="NCBI Taxonomy" id="2575867"/>
    <lineage>
        <taxon>Bacteria</taxon>
        <taxon>Pseudomonadati</taxon>
        <taxon>Bacteroidota</taxon>
        <taxon>Chitinophagia</taxon>
        <taxon>Chitinophagales</taxon>
        <taxon>Chitinophagaceae</taxon>
        <taxon>Ilyomonas</taxon>
    </lineage>
</organism>
<dbReference type="Pfam" id="PF20432">
    <property type="entry name" value="Xre-like-HTH"/>
    <property type="match status" value="1"/>
</dbReference>
<sequence length="175" mass="19071">MSIMASIIRNKISNAQAPAIAVTLKSYLTKGASINALAWAILGGKQFMSAVPTTILDYITATNKGIPKQAVHNLAEVIDVPMKDMATLLNVSYKTLGRKKKTDTLDSLSSSLSIEIANTVAKGLAVFEDMDKFSRWLQKENRALQGKKPFDLLNTPTGIKMVNKLLGRIEEGVYT</sequence>
<dbReference type="Proteomes" id="UP000305848">
    <property type="component" value="Unassembled WGS sequence"/>
</dbReference>
<comment type="caution">
    <text evidence="3">The sequence shown here is derived from an EMBL/GenBank/DDBJ whole genome shotgun (WGS) entry which is preliminary data.</text>
</comment>
<accession>A0A4U3LAV6</accession>
<dbReference type="GO" id="GO:0003677">
    <property type="term" value="F:DNA binding"/>
    <property type="evidence" value="ECO:0007669"/>
    <property type="project" value="InterPro"/>
</dbReference>
<feature type="domain" description="Antitoxin Xre-like helix-turn-helix" evidence="2">
    <location>
        <begin position="58"/>
        <end position="113"/>
    </location>
</feature>
<dbReference type="NCBIfam" id="TIGR02293">
    <property type="entry name" value="TAS_TIGR02293"/>
    <property type="match status" value="1"/>
</dbReference>
<proteinExistence type="predicted"/>
<dbReference type="InterPro" id="IPR024467">
    <property type="entry name" value="Xre/MbcA/ParS-like_toxin-bd"/>
</dbReference>
<reference evidence="3 4" key="1">
    <citation type="submission" date="2019-05" db="EMBL/GenBank/DDBJ databases">
        <title>Panacibacter sp. strain 17mud1-8 Genome sequencing and assembly.</title>
        <authorList>
            <person name="Chhetri G."/>
        </authorList>
    </citation>
    <scope>NUCLEOTIDE SEQUENCE [LARGE SCALE GENOMIC DNA]</scope>
    <source>
        <strain evidence="3 4">17mud1-8</strain>
    </source>
</reference>
<gene>
    <name evidence="3" type="ORF">FC093_04335</name>
</gene>
<evidence type="ECO:0000313" key="3">
    <source>
        <dbReference type="EMBL" id="TKK70927.1"/>
    </source>
</evidence>
<evidence type="ECO:0000259" key="2">
    <source>
        <dbReference type="Pfam" id="PF20432"/>
    </source>
</evidence>
<dbReference type="EMBL" id="SZQL01000002">
    <property type="protein sequence ID" value="TKK70927.1"/>
    <property type="molecule type" value="Genomic_DNA"/>
</dbReference>
<feature type="domain" description="Antitoxin Xre/MbcA/ParS-like toxin-binding" evidence="1">
    <location>
        <begin position="124"/>
        <end position="172"/>
    </location>
</feature>